<dbReference type="EMBL" id="BMAV01024432">
    <property type="protein sequence ID" value="GFS33133.1"/>
    <property type="molecule type" value="Genomic_DNA"/>
</dbReference>
<dbReference type="SUPFAM" id="SSF49599">
    <property type="entry name" value="TRAF domain-like"/>
    <property type="match status" value="1"/>
</dbReference>
<dbReference type="Gene3D" id="2.60.210.10">
    <property type="entry name" value="Apoptosis, Tumor Necrosis Factor Receptor Associated Protein 2, Chain A"/>
    <property type="match status" value="1"/>
</dbReference>
<evidence type="ECO:0000313" key="2">
    <source>
        <dbReference type="Proteomes" id="UP000886998"/>
    </source>
</evidence>
<dbReference type="OrthoDB" id="6429519at2759"/>
<comment type="caution">
    <text evidence="1">The sequence shown here is derived from an EMBL/GenBank/DDBJ whole genome shotgun (WGS) entry which is preliminary data.</text>
</comment>
<name>A0A8X6I978_9ARAC</name>
<evidence type="ECO:0000313" key="1">
    <source>
        <dbReference type="EMBL" id="GFS33133.1"/>
    </source>
</evidence>
<gene>
    <name evidence="1" type="ORF">TNIN_185991</name>
</gene>
<protein>
    <submittedName>
        <fullName evidence="1">Uncharacterized protein</fullName>
    </submittedName>
</protein>
<organism evidence="1 2">
    <name type="scientific">Trichonephila inaurata madagascariensis</name>
    <dbReference type="NCBI Taxonomy" id="2747483"/>
    <lineage>
        <taxon>Eukaryota</taxon>
        <taxon>Metazoa</taxon>
        <taxon>Ecdysozoa</taxon>
        <taxon>Arthropoda</taxon>
        <taxon>Chelicerata</taxon>
        <taxon>Arachnida</taxon>
        <taxon>Araneae</taxon>
        <taxon>Araneomorphae</taxon>
        <taxon>Entelegynae</taxon>
        <taxon>Araneoidea</taxon>
        <taxon>Nephilidae</taxon>
        <taxon>Trichonephila</taxon>
        <taxon>Trichonephila inaurata</taxon>
    </lineage>
</organism>
<proteinExistence type="predicted"/>
<sequence>MWEVKKDIKSKNLCFARTRLGLERLTIIWCVRGFSTLRPGEEVEYQVFLANARPSTLNMRLCVIVDSGEKYVVVKFLKCSDMNFLHFNCELSVLDITGKKHFAKKSRILLTACDRHMQLFRWEKLLEDKKLFLPYDVLCIRCEFEIGCGVLQ</sequence>
<keyword evidence="2" id="KW-1185">Reference proteome</keyword>
<dbReference type="InterPro" id="IPR008974">
    <property type="entry name" value="TRAF-like"/>
</dbReference>
<dbReference type="AlphaFoldDB" id="A0A8X6I978"/>
<reference evidence="1" key="1">
    <citation type="submission" date="2020-08" db="EMBL/GenBank/DDBJ databases">
        <title>Multicomponent nature underlies the extraordinary mechanical properties of spider dragline silk.</title>
        <authorList>
            <person name="Kono N."/>
            <person name="Nakamura H."/>
            <person name="Mori M."/>
            <person name="Yoshida Y."/>
            <person name="Ohtoshi R."/>
            <person name="Malay A.D."/>
            <person name="Moran D.A.P."/>
            <person name="Tomita M."/>
            <person name="Numata K."/>
            <person name="Arakawa K."/>
        </authorList>
    </citation>
    <scope>NUCLEOTIDE SEQUENCE</scope>
</reference>
<dbReference type="Proteomes" id="UP000886998">
    <property type="component" value="Unassembled WGS sequence"/>
</dbReference>
<accession>A0A8X6I978</accession>